<comment type="subcellular location">
    <subcellularLocation>
        <location evidence="1">Chromosome</location>
        <location evidence="1">Centromere</location>
    </subcellularLocation>
</comment>
<dbReference type="Proteomes" id="UP000274822">
    <property type="component" value="Unassembled WGS sequence"/>
</dbReference>
<gene>
    <name evidence="9" type="ORF">BC938DRAFT_479301</name>
</gene>
<evidence type="ECO:0000256" key="3">
    <source>
        <dbReference type="ARBA" id="ARBA00022454"/>
    </source>
</evidence>
<comment type="caution">
    <text evidence="9">The sequence shown here is derived from an EMBL/GenBank/DDBJ whole genome shotgun (WGS) entry which is preliminary data.</text>
</comment>
<comment type="similarity">
    <text evidence="2">Belongs to the ZWILCH family.</text>
</comment>
<dbReference type="Pfam" id="PF09817">
    <property type="entry name" value="Zwilch"/>
    <property type="match status" value="1"/>
</dbReference>
<dbReference type="PANTHER" id="PTHR15995:SF1">
    <property type="entry name" value="PROTEIN ZWILCH HOMOLOG"/>
    <property type="match status" value="1"/>
</dbReference>
<evidence type="ECO:0000313" key="10">
    <source>
        <dbReference type="Proteomes" id="UP000274822"/>
    </source>
</evidence>
<keyword evidence="4" id="KW-0132">Cell division</keyword>
<proteinExistence type="inferred from homology"/>
<reference evidence="9 10" key="1">
    <citation type="journal article" date="2018" name="New Phytol.">
        <title>Phylogenomics of Endogonaceae and evolution of mycorrhizas within Mucoromycota.</title>
        <authorList>
            <person name="Chang Y."/>
            <person name="Desiro A."/>
            <person name="Na H."/>
            <person name="Sandor L."/>
            <person name="Lipzen A."/>
            <person name="Clum A."/>
            <person name="Barry K."/>
            <person name="Grigoriev I.V."/>
            <person name="Martin F.M."/>
            <person name="Stajich J.E."/>
            <person name="Smith M.E."/>
            <person name="Bonito G."/>
            <person name="Spatafora J.W."/>
        </authorList>
    </citation>
    <scope>NUCLEOTIDE SEQUENCE [LARGE SCALE GENOMIC DNA]</scope>
    <source>
        <strain evidence="9 10">AD002</strain>
    </source>
</reference>
<sequence length="559" mass="63019">MSTHPITSKFPRGMKYLHVLQKYLSMLNLYVVFPHALMELQRSHYNFLLTLGGRMATVPDVGIEAGVGADNEALVGRVQDEVSASEEDFPWSRNETTQGRTWDIVVAQGSDIQKTEALVCEYVYLRIRAKGEHWCGLEKEAYVVGLRSIGFTWELVNCVAWLRDRVLKRRVASFELRAEPYEDILIWRLPPTVRHPLRAFIGYQKDLLLLTQRNTGQMADDVVTSSTHPPPTHPMHNGRPCAERQAPLSKFRCPYHITLPTNKTSPPSMTYGSPSPSTKQGLVATDKEENSGLVPPLDELLDAFADLAGEGGETDGFETSSFIQLETTWRGIQKPLSAPPPSATVTLQIKTVDGHLDPENHLATRSILHELDTLARWLEVSQDGGRWDGDAGATEMEGDGEGRAGRRVKGERTVDKFLEDIKHEGSAMGVDDNDESVIVDAFSTLSTRKDLDFTERFWKFCQDAQNQDDLIDTLTAVIEELETGRLRPMIHKENHSNLGNLIRDCIKLTLLQTTADHDEQRETIGRAFDYWLASPLECLCEVGMFKLRRDYCFYLVGEW</sequence>
<dbReference type="GO" id="GO:1990423">
    <property type="term" value="C:RZZ complex"/>
    <property type="evidence" value="ECO:0007669"/>
    <property type="project" value="InterPro"/>
</dbReference>
<dbReference type="AlphaFoldDB" id="A0A433QL59"/>
<accession>A0A433QL59</accession>
<keyword evidence="3" id="KW-0158">Chromosome</keyword>
<keyword evidence="5" id="KW-0498">Mitosis</keyword>
<evidence type="ECO:0000256" key="6">
    <source>
        <dbReference type="ARBA" id="ARBA00023306"/>
    </source>
</evidence>
<evidence type="ECO:0000256" key="4">
    <source>
        <dbReference type="ARBA" id="ARBA00022618"/>
    </source>
</evidence>
<feature type="region of interest" description="Disordered" evidence="8">
    <location>
        <begin position="262"/>
        <end position="282"/>
    </location>
</feature>
<dbReference type="GO" id="GO:0034501">
    <property type="term" value="P:protein localization to kinetochore"/>
    <property type="evidence" value="ECO:0007669"/>
    <property type="project" value="TreeGrafter"/>
</dbReference>
<feature type="region of interest" description="Disordered" evidence="8">
    <location>
        <begin position="386"/>
        <end position="406"/>
    </location>
</feature>
<protein>
    <submittedName>
        <fullName evidence="9">Uncharacterized protein</fullName>
    </submittedName>
</protein>
<dbReference type="GO" id="GO:0051301">
    <property type="term" value="P:cell division"/>
    <property type="evidence" value="ECO:0007669"/>
    <property type="project" value="UniProtKB-KW"/>
</dbReference>
<evidence type="ECO:0000256" key="2">
    <source>
        <dbReference type="ARBA" id="ARBA00009062"/>
    </source>
</evidence>
<keyword evidence="7" id="KW-0137">Centromere</keyword>
<name>A0A433QL59_9FUNG</name>
<dbReference type="PANTHER" id="PTHR15995">
    <property type="entry name" value="PROTEIN ZWILCH HOMOLOG"/>
    <property type="match status" value="1"/>
</dbReference>
<evidence type="ECO:0000256" key="8">
    <source>
        <dbReference type="SAM" id="MobiDB-lite"/>
    </source>
</evidence>
<dbReference type="GO" id="GO:0007094">
    <property type="term" value="P:mitotic spindle assembly checkpoint signaling"/>
    <property type="evidence" value="ECO:0007669"/>
    <property type="project" value="TreeGrafter"/>
</dbReference>
<dbReference type="Gene3D" id="1.10.287.1880">
    <property type="match status" value="1"/>
</dbReference>
<keyword evidence="6" id="KW-0131">Cell cycle</keyword>
<feature type="compositionally biased region" description="Polar residues" evidence="8">
    <location>
        <begin position="262"/>
        <end position="280"/>
    </location>
</feature>
<dbReference type="InterPro" id="IPR018630">
    <property type="entry name" value="Zwilch"/>
</dbReference>
<evidence type="ECO:0000313" key="9">
    <source>
        <dbReference type="EMBL" id="RUS30505.1"/>
    </source>
</evidence>
<dbReference type="EMBL" id="RBNJ01003798">
    <property type="protein sequence ID" value="RUS30505.1"/>
    <property type="molecule type" value="Genomic_DNA"/>
</dbReference>
<organism evidence="9 10">
    <name type="scientific">Jimgerdemannia flammicorona</name>
    <dbReference type="NCBI Taxonomy" id="994334"/>
    <lineage>
        <taxon>Eukaryota</taxon>
        <taxon>Fungi</taxon>
        <taxon>Fungi incertae sedis</taxon>
        <taxon>Mucoromycota</taxon>
        <taxon>Mucoromycotina</taxon>
        <taxon>Endogonomycetes</taxon>
        <taxon>Endogonales</taxon>
        <taxon>Endogonaceae</taxon>
        <taxon>Jimgerdemannia</taxon>
    </lineage>
</organism>
<evidence type="ECO:0000256" key="5">
    <source>
        <dbReference type="ARBA" id="ARBA00022776"/>
    </source>
</evidence>
<keyword evidence="10" id="KW-1185">Reference proteome</keyword>
<evidence type="ECO:0000256" key="1">
    <source>
        <dbReference type="ARBA" id="ARBA00004584"/>
    </source>
</evidence>
<evidence type="ECO:0000256" key="7">
    <source>
        <dbReference type="ARBA" id="ARBA00023328"/>
    </source>
</evidence>